<reference evidence="2" key="1">
    <citation type="submission" date="2022-07" db="EMBL/GenBank/DDBJ databases">
        <title>First report of Bartonella spp. in marsupials in Brazil, with a description of Bartonella harrusi sp. nov. and new proposal for taxonomic reclassification of species of the genus Bartonella.</title>
        <authorList>
            <person name="Amaral R.B."/>
        </authorList>
    </citation>
    <scope>NUCLEOTIDE SEQUENCE</scope>
    <source>
        <strain evidence="2">117A</strain>
    </source>
</reference>
<sequence>MMGLFLGVAYVGMRWIVSYWFGSRRLWRFTVLLAVLLFITERGILLMTRWGERCVERDFKSAGVLLSCGGYCCC</sequence>
<dbReference type="RefSeq" id="WP_254770076.1">
    <property type="nucleotide sequence ID" value="NZ_CP101114.1"/>
</dbReference>
<gene>
    <name evidence="2" type="ORF">NMK50_08345</name>
</gene>
<protein>
    <submittedName>
        <fullName evidence="2">Uncharacterized protein</fullName>
    </submittedName>
</protein>
<dbReference type="Proteomes" id="UP001059475">
    <property type="component" value="Chromosome"/>
</dbReference>
<keyword evidence="3" id="KW-1185">Reference proteome</keyword>
<evidence type="ECO:0000313" key="2">
    <source>
        <dbReference type="EMBL" id="UTO28169.1"/>
    </source>
</evidence>
<feature type="transmembrane region" description="Helical" evidence="1">
    <location>
        <begin position="26"/>
        <end position="47"/>
    </location>
</feature>
<keyword evidence="1" id="KW-1133">Transmembrane helix</keyword>
<keyword evidence="1" id="KW-0472">Membrane</keyword>
<evidence type="ECO:0000313" key="3">
    <source>
        <dbReference type="Proteomes" id="UP001059475"/>
    </source>
</evidence>
<proteinExistence type="predicted"/>
<name>A0ABY5ERZ6_9HYPH</name>
<accession>A0ABY5ERZ6</accession>
<dbReference type="EMBL" id="CP101114">
    <property type="protein sequence ID" value="UTO28169.1"/>
    <property type="molecule type" value="Genomic_DNA"/>
</dbReference>
<evidence type="ECO:0000256" key="1">
    <source>
        <dbReference type="SAM" id="Phobius"/>
    </source>
</evidence>
<keyword evidence="1" id="KW-0812">Transmembrane</keyword>
<organism evidence="2 3">
    <name type="scientific">Bartonella harrusi</name>
    <dbReference type="NCBI Taxonomy" id="2961895"/>
    <lineage>
        <taxon>Bacteria</taxon>
        <taxon>Pseudomonadati</taxon>
        <taxon>Pseudomonadota</taxon>
        <taxon>Alphaproteobacteria</taxon>
        <taxon>Hyphomicrobiales</taxon>
        <taxon>Bartonellaceae</taxon>
        <taxon>Bartonella</taxon>
    </lineage>
</organism>